<dbReference type="EMBL" id="LCKS01000005">
    <property type="protein sequence ID" value="KKU02951.1"/>
    <property type="molecule type" value="Genomic_DNA"/>
</dbReference>
<comment type="caution">
    <text evidence="1">The sequence shown here is derived from an EMBL/GenBank/DDBJ whole genome shotgun (WGS) entry which is preliminary data.</text>
</comment>
<dbReference type="InterPro" id="IPR000831">
    <property type="entry name" value="Trp_repress"/>
</dbReference>
<dbReference type="InterPro" id="IPR013368">
    <property type="entry name" value="YecD_YerC"/>
</dbReference>
<dbReference type="AlphaFoldDB" id="A0A0G1M3Y2"/>
<dbReference type="NCBIfam" id="TIGR02531">
    <property type="entry name" value="yecD_yerC"/>
    <property type="match status" value="1"/>
</dbReference>
<dbReference type="GO" id="GO:0043565">
    <property type="term" value="F:sequence-specific DNA binding"/>
    <property type="evidence" value="ECO:0007669"/>
    <property type="project" value="InterPro"/>
</dbReference>
<dbReference type="Proteomes" id="UP000034264">
    <property type="component" value="Unassembled WGS sequence"/>
</dbReference>
<reference evidence="1 2" key="1">
    <citation type="journal article" date="2015" name="Nature">
        <title>rRNA introns, odd ribosomes, and small enigmatic genomes across a large radiation of phyla.</title>
        <authorList>
            <person name="Brown C.T."/>
            <person name="Hug L.A."/>
            <person name="Thomas B.C."/>
            <person name="Sharon I."/>
            <person name="Castelle C.J."/>
            <person name="Singh A."/>
            <person name="Wilkins M.J."/>
            <person name="Williams K.H."/>
            <person name="Banfield J.F."/>
        </authorList>
    </citation>
    <scope>NUCLEOTIDE SEQUENCE [LARGE SCALE GENOMIC DNA]</scope>
</reference>
<dbReference type="GO" id="GO:0003700">
    <property type="term" value="F:DNA-binding transcription factor activity"/>
    <property type="evidence" value="ECO:0007669"/>
    <property type="project" value="InterPro"/>
</dbReference>
<sequence length="186" mass="21469">MAKFSRGSKLSPNKRQELVLAFCQAIQSLKNEEEVAKFLTDLLSPQEVEMLAKRLQIAEQLLANKKYEDIRASIKVSYGTIARVATWLGMSGEGFKIVISRKKSQKKEVSLEEKYDPYSSYNFKRRYSQYYWPQLLLEKILQASDAKHKQKITTILQSMVVKRETFTPEFNKQVFASFAPGKTAKK</sequence>
<proteinExistence type="predicted"/>
<dbReference type="InterPro" id="IPR038116">
    <property type="entry name" value="TrpR-like_sf"/>
</dbReference>
<name>A0A0G1M3Y2_9BACT</name>
<evidence type="ECO:0000313" key="1">
    <source>
        <dbReference type="EMBL" id="KKU02951.1"/>
    </source>
</evidence>
<dbReference type="InterPro" id="IPR010921">
    <property type="entry name" value="Trp_repressor/repl_initiator"/>
</dbReference>
<protein>
    <submittedName>
        <fullName evidence="1">TrpR-related protein YerC/YecD</fullName>
    </submittedName>
</protein>
<evidence type="ECO:0000313" key="2">
    <source>
        <dbReference type="Proteomes" id="UP000034264"/>
    </source>
</evidence>
<dbReference type="Pfam" id="PF01371">
    <property type="entry name" value="Trp_repressor"/>
    <property type="match status" value="1"/>
</dbReference>
<accession>A0A0G1M3Y2</accession>
<gene>
    <name evidence="1" type="ORF">UX05_C0005G0028</name>
</gene>
<dbReference type="SUPFAM" id="SSF48295">
    <property type="entry name" value="TrpR-like"/>
    <property type="match status" value="1"/>
</dbReference>
<dbReference type="PANTHER" id="PTHR40080:SF1">
    <property type="entry name" value="TRPR-LIKE PROTEIN YERC_YECD"/>
    <property type="match status" value="1"/>
</dbReference>
<organism evidence="1 2">
    <name type="scientific">Candidatus Amesbacteria bacterium GW2011_GWC2_45_19</name>
    <dbReference type="NCBI Taxonomy" id="1618366"/>
    <lineage>
        <taxon>Bacteria</taxon>
        <taxon>Candidatus Amesiibacteriota</taxon>
    </lineage>
</organism>
<dbReference type="PANTHER" id="PTHR40080">
    <property type="entry name" value="LMO1763 PROTEIN"/>
    <property type="match status" value="1"/>
</dbReference>
<dbReference type="Gene3D" id="1.10.1270.10">
    <property type="entry name" value="TrpR-like"/>
    <property type="match status" value="1"/>
</dbReference>